<evidence type="ECO:0000313" key="2">
    <source>
        <dbReference type="Proteomes" id="UP000293995"/>
    </source>
</evidence>
<name>A0A4P6ED30_9MICO</name>
<sequence>MTQVVKKSATAGWYPTDTRDGFRQWWDGRRWHQTFWPAREGLQPLSYAPELPRVDISSPSGPIVDIVGEAYREAQIVAALGSRPGLDQEVIEMTVAELVPEPDNPHDRNAVAVRIGGFTVSAT</sequence>
<dbReference type="OrthoDB" id="9811665at2"/>
<gene>
    <name evidence="1" type="ORF">ET475_08370</name>
</gene>
<reference evidence="1 2" key="1">
    <citation type="submission" date="2019-01" db="EMBL/GenBank/DDBJ databases">
        <title>Genome sequencing of strain DFW100M-13.</title>
        <authorList>
            <person name="Heo J."/>
            <person name="Kim S.-J."/>
            <person name="Kim J.-S."/>
            <person name="Hong S.-B."/>
            <person name="Kwon S.-W."/>
        </authorList>
    </citation>
    <scope>NUCLEOTIDE SEQUENCE [LARGE SCALE GENOMIC DNA]</scope>
    <source>
        <strain evidence="1 2">DFW100M-13</strain>
    </source>
</reference>
<accession>A0A4P6ED30</accession>
<dbReference type="Gene3D" id="3.30.70.2330">
    <property type="match status" value="1"/>
</dbReference>
<dbReference type="KEGG" id="mprt:ET475_08370"/>
<proteinExistence type="predicted"/>
<evidence type="ECO:0000313" key="1">
    <source>
        <dbReference type="EMBL" id="QAY60004.1"/>
    </source>
</evidence>
<dbReference type="AlphaFoldDB" id="A0A4P6ED30"/>
<keyword evidence="2" id="KW-1185">Reference proteome</keyword>
<organism evidence="1 2">
    <name type="scientific">Microbacterium protaetiae</name>
    <dbReference type="NCBI Taxonomy" id="2509458"/>
    <lineage>
        <taxon>Bacteria</taxon>
        <taxon>Bacillati</taxon>
        <taxon>Actinomycetota</taxon>
        <taxon>Actinomycetes</taxon>
        <taxon>Micrococcales</taxon>
        <taxon>Microbacteriaceae</taxon>
        <taxon>Microbacterium</taxon>
    </lineage>
</organism>
<dbReference type="EMBL" id="CP035494">
    <property type="protein sequence ID" value="QAY60004.1"/>
    <property type="molecule type" value="Genomic_DNA"/>
</dbReference>
<protein>
    <recommendedName>
        <fullName evidence="3">DUF2510 domain-containing protein</fullName>
    </recommendedName>
</protein>
<dbReference type="Proteomes" id="UP000293995">
    <property type="component" value="Chromosome"/>
</dbReference>
<evidence type="ECO:0008006" key="3">
    <source>
        <dbReference type="Google" id="ProtNLM"/>
    </source>
</evidence>
<dbReference type="RefSeq" id="WP_129388515.1">
    <property type="nucleotide sequence ID" value="NZ_CP035494.1"/>
</dbReference>